<evidence type="ECO:0000313" key="2">
    <source>
        <dbReference type="EMBL" id="THU76196.1"/>
    </source>
</evidence>
<reference evidence="2 3" key="1">
    <citation type="journal article" date="2019" name="Nat. Ecol. Evol.">
        <title>Megaphylogeny resolves global patterns of mushroom evolution.</title>
        <authorList>
            <person name="Varga T."/>
            <person name="Krizsan K."/>
            <person name="Foldi C."/>
            <person name="Dima B."/>
            <person name="Sanchez-Garcia M."/>
            <person name="Sanchez-Ramirez S."/>
            <person name="Szollosi G.J."/>
            <person name="Szarkandi J.G."/>
            <person name="Papp V."/>
            <person name="Albert L."/>
            <person name="Andreopoulos W."/>
            <person name="Angelini C."/>
            <person name="Antonin V."/>
            <person name="Barry K.W."/>
            <person name="Bougher N.L."/>
            <person name="Buchanan P."/>
            <person name="Buyck B."/>
            <person name="Bense V."/>
            <person name="Catcheside P."/>
            <person name="Chovatia M."/>
            <person name="Cooper J."/>
            <person name="Damon W."/>
            <person name="Desjardin D."/>
            <person name="Finy P."/>
            <person name="Geml J."/>
            <person name="Haridas S."/>
            <person name="Hughes K."/>
            <person name="Justo A."/>
            <person name="Karasinski D."/>
            <person name="Kautmanova I."/>
            <person name="Kiss B."/>
            <person name="Kocsube S."/>
            <person name="Kotiranta H."/>
            <person name="LaButti K.M."/>
            <person name="Lechner B.E."/>
            <person name="Liimatainen K."/>
            <person name="Lipzen A."/>
            <person name="Lukacs Z."/>
            <person name="Mihaltcheva S."/>
            <person name="Morgado L.N."/>
            <person name="Niskanen T."/>
            <person name="Noordeloos M.E."/>
            <person name="Ohm R.A."/>
            <person name="Ortiz-Santana B."/>
            <person name="Ovrebo C."/>
            <person name="Racz N."/>
            <person name="Riley R."/>
            <person name="Savchenko A."/>
            <person name="Shiryaev A."/>
            <person name="Soop K."/>
            <person name="Spirin V."/>
            <person name="Szebenyi C."/>
            <person name="Tomsovsky M."/>
            <person name="Tulloss R.E."/>
            <person name="Uehling J."/>
            <person name="Grigoriev I.V."/>
            <person name="Vagvolgyi C."/>
            <person name="Papp T."/>
            <person name="Martin F.M."/>
            <person name="Miettinen O."/>
            <person name="Hibbett D.S."/>
            <person name="Nagy L.G."/>
        </authorList>
    </citation>
    <scope>NUCLEOTIDE SEQUENCE [LARGE SCALE GENOMIC DNA]</scope>
    <source>
        <strain evidence="2 3">CBS 962.96</strain>
    </source>
</reference>
<sequence length="362" mass="39957">MSKEFVRGYPYVIVGDDNRRIDDSYNTHNTTNTNSNNTYHTNMNSGNYTYNTNTNSGTATYNTNSGNTYNTNTNSGNTYNTNTNSSNAYNTNTNSGNAYNTNTNSHNSTRNTNMSQSRSTRNSVPDYRYEKQSDFPQDYRSMPPSVGRSDQSTVHGPNLPPSQTQYRPGGYVERGYVNYDNTGRGGGEHNPNTNSAYYEEEVDEGTSQPAPQLAYGNARPRVPGANPGGLRCDPNPSQSSTWTGERSSESPRNRYPNNYSGGSQRRDPPHPRSSQDVPPPYPYAPPLSHSASEPYYQHQPSQTTQTSPPPPPAASVPPTDRHSRSQYYPQNASEQGSRPRYSGGSQSGSRSGSMSSKDSYRK</sequence>
<keyword evidence="3" id="KW-1185">Reference proteome</keyword>
<dbReference type="Proteomes" id="UP000297245">
    <property type="component" value="Unassembled WGS sequence"/>
</dbReference>
<feature type="compositionally biased region" description="Low complexity" evidence="1">
    <location>
        <begin position="64"/>
        <end position="115"/>
    </location>
</feature>
<feature type="compositionally biased region" description="Polar residues" evidence="1">
    <location>
        <begin position="325"/>
        <end position="335"/>
    </location>
</feature>
<feature type="compositionally biased region" description="Low complexity" evidence="1">
    <location>
        <begin position="336"/>
        <end position="362"/>
    </location>
</feature>
<dbReference type="AlphaFoldDB" id="A0A4S8KKW7"/>
<gene>
    <name evidence="2" type="ORF">K435DRAFT_185064</name>
</gene>
<protein>
    <submittedName>
        <fullName evidence="2">Uncharacterized protein</fullName>
    </submittedName>
</protein>
<accession>A0A4S8KKW7</accession>
<organism evidence="2 3">
    <name type="scientific">Dendrothele bispora (strain CBS 962.96)</name>
    <dbReference type="NCBI Taxonomy" id="1314807"/>
    <lineage>
        <taxon>Eukaryota</taxon>
        <taxon>Fungi</taxon>
        <taxon>Dikarya</taxon>
        <taxon>Basidiomycota</taxon>
        <taxon>Agaricomycotina</taxon>
        <taxon>Agaricomycetes</taxon>
        <taxon>Agaricomycetidae</taxon>
        <taxon>Agaricales</taxon>
        <taxon>Agaricales incertae sedis</taxon>
        <taxon>Dendrothele</taxon>
    </lineage>
</organism>
<feature type="compositionally biased region" description="Polar residues" evidence="1">
    <location>
        <begin position="148"/>
        <end position="166"/>
    </location>
</feature>
<feature type="region of interest" description="Disordered" evidence="1">
    <location>
        <begin position="64"/>
        <end position="362"/>
    </location>
</feature>
<proteinExistence type="predicted"/>
<feature type="compositionally biased region" description="Polar residues" evidence="1">
    <location>
        <begin position="235"/>
        <end position="245"/>
    </location>
</feature>
<name>A0A4S8KKW7_DENBC</name>
<evidence type="ECO:0000256" key="1">
    <source>
        <dbReference type="SAM" id="MobiDB-lite"/>
    </source>
</evidence>
<evidence type="ECO:0000313" key="3">
    <source>
        <dbReference type="Proteomes" id="UP000297245"/>
    </source>
</evidence>
<dbReference type="EMBL" id="ML181093">
    <property type="protein sequence ID" value="THU76196.1"/>
    <property type="molecule type" value="Genomic_DNA"/>
</dbReference>